<dbReference type="PROSITE" id="PS50102">
    <property type="entry name" value="RRM"/>
    <property type="match status" value="1"/>
</dbReference>
<evidence type="ECO:0000256" key="1">
    <source>
        <dbReference type="ARBA" id="ARBA00022884"/>
    </source>
</evidence>
<dbReference type="CDD" id="cd00590">
    <property type="entry name" value="RRM_SF"/>
    <property type="match status" value="1"/>
</dbReference>
<dbReference type="InterPro" id="IPR012677">
    <property type="entry name" value="Nucleotide-bd_a/b_plait_sf"/>
</dbReference>
<dbReference type="EMBL" id="GDJX01012066">
    <property type="protein sequence ID" value="JAT55870.1"/>
    <property type="molecule type" value="Transcribed_RNA"/>
</dbReference>
<evidence type="ECO:0000256" key="3">
    <source>
        <dbReference type="SAM" id="MobiDB-lite"/>
    </source>
</evidence>
<evidence type="ECO:0000256" key="2">
    <source>
        <dbReference type="PROSITE-ProRule" id="PRU00176"/>
    </source>
</evidence>
<dbReference type="SUPFAM" id="SSF54928">
    <property type="entry name" value="RNA-binding domain, RBD"/>
    <property type="match status" value="1"/>
</dbReference>
<feature type="region of interest" description="Disordered" evidence="3">
    <location>
        <begin position="17"/>
        <end position="147"/>
    </location>
</feature>
<organism evidence="5">
    <name type="scientific">Anthurium amnicola</name>
    <dbReference type="NCBI Taxonomy" id="1678845"/>
    <lineage>
        <taxon>Eukaryota</taxon>
        <taxon>Viridiplantae</taxon>
        <taxon>Streptophyta</taxon>
        <taxon>Embryophyta</taxon>
        <taxon>Tracheophyta</taxon>
        <taxon>Spermatophyta</taxon>
        <taxon>Magnoliopsida</taxon>
        <taxon>Liliopsida</taxon>
        <taxon>Araceae</taxon>
        <taxon>Pothoideae</taxon>
        <taxon>Potheae</taxon>
        <taxon>Anthurium</taxon>
    </lineage>
</organism>
<feature type="domain" description="RRM" evidence="4">
    <location>
        <begin position="150"/>
        <end position="231"/>
    </location>
</feature>
<evidence type="ECO:0000313" key="5">
    <source>
        <dbReference type="EMBL" id="JAT55870.1"/>
    </source>
</evidence>
<keyword evidence="1 2" id="KW-0694">RNA-binding</keyword>
<name>A0A1D1YML4_9ARAE</name>
<dbReference type="InterPro" id="IPR035979">
    <property type="entry name" value="RBD_domain_sf"/>
</dbReference>
<sequence length="292" mass="31643">MGFLSLHPPFSPILLAGKPHQLAASRRPPPGPDAPRLSGAIRRPLAPSAPTPPPALQTSTNPLRNLPTSEHLSTSSKGGVSSSGSPPAGSSNPLSNKLWLSSRLSPPPPLPLPPPPPPPLHEAPECDSAAAESSGPDEPTPPAPEFQQKGKIFVGNLPLWIKKNEVAELFRQFGPVKSVILIKGHDDPERNMGYCFVLYGGPTAADSAAKAVEFDGVEFHGRALTVRMDDGRRLQARAEERARWLAGGDEREYRSKWHEERDGACRRFRKVLETEPDNWQAAVSAFEKIKKV</sequence>
<evidence type="ECO:0000259" key="4">
    <source>
        <dbReference type="PROSITE" id="PS50102"/>
    </source>
</evidence>
<dbReference type="PANTHER" id="PTHR48025">
    <property type="entry name" value="OS02G0815200 PROTEIN"/>
    <property type="match status" value="1"/>
</dbReference>
<dbReference type="PANTHER" id="PTHR48025:SF1">
    <property type="entry name" value="RRM DOMAIN-CONTAINING PROTEIN"/>
    <property type="match status" value="1"/>
</dbReference>
<reference evidence="5" key="1">
    <citation type="submission" date="2015-07" db="EMBL/GenBank/DDBJ databases">
        <title>Transcriptome Assembly of Anthurium amnicola.</title>
        <authorList>
            <person name="Suzuki J."/>
        </authorList>
    </citation>
    <scope>NUCLEOTIDE SEQUENCE</scope>
</reference>
<dbReference type="Gene3D" id="3.30.70.330">
    <property type="match status" value="1"/>
</dbReference>
<protein>
    <submittedName>
        <fullName evidence="5">Pentatricopeptide repeat-containing protein At5g04810, chloroplastic</fullName>
    </submittedName>
</protein>
<dbReference type="SMART" id="SM00360">
    <property type="entry name" value="RRM"/>
    <property type="match status" value="1"/>
</dbReference>
<dbReference type="Pfam" id="PF00076">
    <property type="entry name" value="RRM_1"/>
    <property type="match status" value="1"/>
</dbReference>
<proteinExistence type="predicted"/>
<accession>A0A1D1YML4</accession>
<feature type="compositionally biased region" description="Low complexity" evidence="3">
    <location>
        <begin position="73"/>
        <end position="95"/>
    </location>
</feature>
<dbReference type="AlphaFoldDB" id="A0A1D1YML4"/>
<dbReference type="InterPro" id="IPR050502">
    <property type="entry name" value="Euk_RNA-bind_prot"/>
</dbReference>
<feature type="compositionally biased region" description="Pro residues" evidence="3">
    <location>
        <begin position="105"/>
        <end position="121"/>
    </location>
</feature>
<dbReference type="GO" id="GO:0003729">
    <property type="term" value="F:mRNA binding"/>
    <property type="evidence" value="ECO:0007669"/>
    <property type="project" value="TreeGrafter"/>
</dbReference>
<dbReference type="InterPro" id="IPR000504">
    <property type="entry name" value="RRM_dom"/>
</dbReference>
<gene>
    <name evidence="5" type="primary">PPR4_5</name>
    <name evidence="5" type="ORF">g.125803</name>
</gene>
<feature type="compositionally biased region" description="Polar residues" evidence="3">
    <location>
        <begin position="61"/>
        <end position="72"/>
    </location>
</feature>